<organism evidence="2 3">
    <name type="scientific">Mariniphaga anaerophila</name>
    <dbReference type="NCBI Taxonomy" id="1484053"/>
    <lineage>
        <taxon>Bacteria</taxon>
        <taxon>Pseudomonadati</taxon>
        <taxon>Bacteroidota</taxon>
        <taxon>Bacteroidia</taxon>
        <taxon>Marinilabiliales</taxon>
        <taxon>Prolixibacteraceae</taxon>
        <taxon>Mariniphaga</taxon>
    </lineage>
</organism>
<evidence type="ECO:0000259" key="1">
    <source>
        <dbReference type="Pfam" id="PF17415"/>
    </source>
</evidence>
<dbReference type="InterPro" id="IPR035376">
    <property type="entry name" value="NigD_C"/>
</dbReference>
<dbReference type="STRING" id="1484053.SAMN05444274_10282"/>
<dbReference type="OrthoDB" id="1118380at2"/>
<evidence type="ECO:0000313" key="3">
    <source>
        <dbReference type="Proteomes" id="UP000184164"/>
    </source>
</evidence>
<dbReference type="Gene3D" id="2.60.40.2370">
    <property type="entry name" value="NigD-like, C-terminal beta sandwich domain"/>
    <property type="match status" value="1"/>
</dbReference>
<dbReference type="PROSITE" id="PS51257">
    <property type="entry name" value="PROKAR_LIPOPROTEIN"/>
    <property type="match status" value="1"/>
</dbReference>
<dbReference type="RefSeq" id="WP_072999063.1">
    <property type="nucleotide sequence ID" value="NZ_FQUM01000002.1"/>
</dbReference>
<proteinExistence type="predicted"/>
<reference evidence="3" key="1">
    <citation type="submission" date="2016-11" db="EMBL/GenBank/DDBJ databases">
        <authorList>
            <person name="Varghese N."/>
            <person name="Submissions S."/>
        </authorList>
    </citation>
    <scope>NUCLEOTIDE SEQUENCE [LARGE SCALE GENOMIC DNA]</scope>
    <source>
        <strain evidence="3">DSM 26910</strain>
    </source>
</reference>
<dbReference type="AlphaFoldDB" id="A0A1M4VFF5"/>
<evidence type="ECO:0000313" key="2">
    <source>
        <dbReference type="EMBL" id="SHE67632.1"/>
    </source>
</evidence>
<dbReference type="InterPro" id="IPR038143">
    <property type="entry name" value="NigD-like_C_dom_sf"/>
</dbReference>
<dbReference type="Pfam" id="PF17415">
    <property type="entry name" value="NigD_C"/>
    <property type="match status" value="1"/>
</dbReference>
<keyword evidence="3" id="KW-1185">Reference proteome</keyword>
<protein>
    <submittedName>
        <fullName evidence="2">NigD-like protein</fullName>
    </submittedName>
</protein>
<feature type="domain" description="NigD-like C-terminal" evidence="1">
    <location>
        <begin position="109"/>
        <end position="202"/>
    </location>
</feature>
<gene>
    <name evidence="2" type="ORF">SAMN05444274_10282</name>
</gene>
<sequence>MRNLFILFVLFTVFFVSCQEEEDLTFQETGVVVDYSGMNYCGFVIELDNGTKIQPHNYPKDFEFVQGQRILVDYVMLPNIISTCDKGTACDILNVQELTCGSPVTDLYANNYDSLANDPVQVYEATANAGCLHLKLSFSGGCREHVVNLARIHQENQDGNNIPVLEIRHDAKDDLCEMWLTREMQFDLSALQDEGAKQFYLKALLTNGETYLKLIDIE</sequence>
<dbReference type="Proteomes" id="UP000184164">
    <property type="component" value="Unassembled WGS sequence"/>
</dbReference>
<accession>A0A1M4VFF5</accession>
<name>A0A1M4VFF5_9BACT</name>
<dbReference type="EMBL" id="FQUM01000002">
    <property type="protein sequence ID" value="SHE67632.1"/>
    <property type="molecule type" value="Genomic_DNA"/>
</dbReference>